<dbReference type="PANTHER" id="PTHR11629">
    <property type="entry name" value="VACUOLAR PROTON ATPASES"/>
    <property type="match status" value="1"/>
</dbReference>
<feature type="transmembrane region" description="Helical" evidence="9">
    <location>
        <begin position="507"/>
        <end position="530"/>
    </location>
</feature>
<evidence type="ECO:0000256" key="8">
    <source>
        <dbReference type="SAM" id="Coils"/>
    </source>
</evidence>
<evidence type="ECO:0000256" key="2">
    <source>
        <dbReference type="ARBA" id="ARBA00009904"/>
    </source>
</evidence>
<name>Q2IQ90_ANADE</name>
<keyword evidence="7 9" id="KW-0472">Membrane</keyword>
<proteinExistence type="inferred from homology"/>
<keyword evidence="4 9" id="KW-0812">Transmembrane</keyword>
<feature type="transmembrane region" description="Helical" evidence="9">
    <location>
        <begin position="396"/>
        <end position="418"/>
    </location>
</feature>
<dbReference type="KEGG" id="ade:Adeh_1197"/>
<keyword evidence="8" id="KW-0175">Coiled coil</keyword>
<reference evidence="10" key="1">
    <citation type="submission" date="2006-01" db="EMBL/GenBank/DDBJ databases">
        <title>Complete sequence of Anaeromyxobacter dehalogenans 2CP-C.</title>
        <authorList>
            <consortium name="US DOE Joint Genome Institute"/>
            <person name="Copeland A."/>
            <person name="Lucas S."/>
            <person name="Lapidus A."/>
            <person name="Barry K."/>
            <person name="Detter J.C."/>
            <person name="Glavina T."/>
            <person name="Hammon N."/>
            <person name="Israni S."/>
            <person name="Pitluck S."/>
            <person name="Brettin T."/>
            <person name="Bruce D."/>
            <person name="Han C."/>
            <person name="Tapia R."/>
            <person name="Gilna P."/>
            <person name="Kiss H."/>
            <person name="Schmutz J."/>
            <person name="Larimer F."/>
            <person name="Land M."/>
            <person name="Kyrpides N."/>
            <person name="Anderson I."/>
            <person name="Sanford R.A."/>
            <person name="Ritalahti K.M."/>
            <person name="Thomas H.S."/>
            <person name="Kirby J.R."/>
            <person name="Zhulin I.B."/>
            <person name="Loeffler F.E."/>
            <person name="Richardson P."/>
        </authorList>
    </citation>
    <scope>NUCLEOTIDE SEQUENCE</scope>
    <source>
        <strain evidence="10">2CP-C</strain>
    </source>
</reference>
<dbReference type="Gene3D" id="3.30.70.2750">
    <property type="match status" value="1"/>
</dbReference>
<evidence type="ECO:0000256" key="1">
    <source>
        <dbReference type="ARBA" id="ARBA00004141"/>
    </source>
</evidence>
<sequence length="619" mass="64981">MILPMARVEVLGPRDLLPRALELLQVRGAVELRPAPAAARPAAPLPGAPERAVRLSEAVRQIDALAGRLPPARGEAAPLELPEPGTQALLDRLAALESELARIEARRAALAEEREATARFARLVVALAPLTHGVDPAAEPELHGLVLRSDPAALALLESEVRRLSGGACEVKARPLDAEHTGVLVVVPRAAGRALTALFFERGVDEVRLPPAYGGRRLLDVLLLLSARARALPDEIAAADAALARVAAGLAPALARARTRAEGELARLQAMGSCGETRFAFVAVGYMPADQVAALRAAVAAELGDRLTVLAERPGRSEWSQVPVVLRNHRWLRPFERLLALVSLPRYGSVDPTPWLALFFPLFFGLVLGDVAFGAAGAAVALWARRRGWGGRVGRDLAWVALWCSAASALFGLLYGEALGELGVHLGLHPLLLDRRRGFMAFLGGVLALGGVHVLLGMGLGVGSALRERHLREAVGRGAKLVLLVAAAAAAAALAGKLPPAALRPALFGTVGALAVAVAAEGPMAALDLVLGLGNVLSYARLMALGLASAMLAEVANLIAGTLEPAPVGIAISVLLHAVNFSLCLISPIVAALRLHYVEFFERFYEEGGEPFRPFALDA</sequence>
<dbReference type="PANTHER" id="PTHR11629:SF63">
    <property type="entry name" value="V-TYPE PROTON ATPASE SUBUNIT A"/>
    <property type="match status" value="1"/>
</dbReference>
<dbReference type="InterPro" id="IPR002490">
    <property type="entry name" value="V-ATPase_116kDa_su"/>
</dbReference>
<evidence type="ECO:0000256" key="6">
    <source>
        <dbReference type="ARBA" id="ARBA00023065"/>
    </source>
</evidence>
<keyword evidence="5 9" id="KW-1133">Transmembrane helix</keyword>
<accession>Q2IQ90</accession>
<dbReference type="eggNOG" id="COG1269">
    <property type="taxonomic scope" value="Bacteria"/>
</dbReference>
<keyword evidence="3" id="KW-0813">Transport</keyword>
<feature type="coiled-coil region" evidence="8">
    <location>
        <begin position="86"/>
        <end position="113"/>
    </location>
</feature>
<dbReference type="GO" id="GO:0051117">
    <property type="term" value="F:ATPase binding"/>
    <property type="evidence" value="ECO:0007669"/>
    <property type="project" value="TreeGrafter"/>
</dbReference>
<evidence type="ECO:0000313" key="11">
    <source>
        <dbReference type="Proteomes" id="UP000001935"/>
    </source>
</evidence>
<dbReference type="GO" id="GO:0046961">
    <property type="term" value="F:proton-transporting ATPase activity, rotational mechanism"/>
    <property type="evidence" value="ECO:0007669"/>
    <property type="project" value="InterPro"/>
</dbReference>
<dbReference type="RefSeq" id="WP_011420254.1">
    <property type="nucleotide sequence ID" value="NC_007760.1"/>
</dbReference>
<dbReference type="GO" id="GO:0016471">
    <property type="term" value="C:vacuolar proton-transporting V-type ATPase complex"/>
    <property type="evidence" value="ECO:0007669"/>
    <property type="project" value="TreeGrafter"/>
</dbReference>
<dbReference type="GO" id="GO:0007035">
    <property type="term" value="P:vacuolar acidification"/>
    <property type="evidence" value="ECO:0007669"/>
    <property type="project" value="TreeGrafter"/>
</dbReference>
<organism evidence="10 11">
    <name type="scientific">Anaeromyxobacter dehalogenans (strain 2CP-C)</name>
    <dbReference type="NCBI Taxonomy" id="290397"/>
    <lineage>
        <taxon>Bacteria</taxon>
        <taxon>Pseudomonadati</taxon>
        <taxon>Myxococcota</taxon>
        <taxon>Myxococcia</taxon>
        <taxon>Myxococcales</taxon>
        <taxon>Cystobacterineae</taxon>
        <taxon>Anaeromyxobacteraceae</taxon>
        <taxon>Anaeromyxobacter</taxon>
    </lineage>
</organism>
<dbReference type="EMBL" id="CP000251">
    <property type="protein sequence ID" value="ABC80971.1"/>
    <property type="molecule type" value="Genomic_DNA"/>
</dbReference>
<dbReference type="Gene3D" id="1.20.1460.20">
    <property type="match status" value="1"/>
</dbReference>
<comment type="similarity">
    <text evidence="2">Belongs to the V-ATPase 116 kDa subunit family.</text>
</comment>
<dbReference type="HOGENOM" id="CLU_025558_2_0_7"/>
<evidence type="ECO:0000313" key="10">
    <source>
        <dbReference type="EMBL" id="ABC80971.1"/>
    </source>
</evidence>
<evidence type="ECO:0000256" key="3">
    <source>
        <dbReference type="ARBA" id="ARBA00022448"/>
    </source>
</evidence>
<dbReference type="Proteomes" id="UP000001935">
    <property type="component" value="Chromosome"/>
</dbReference>
<feature type="transmembrane region" description="Helical" evidence="9">
    <location>
        <begin position="438"/>
        <end position="466"/>
    </location>
</feature>
<feature type="transmembrane region" description="Helical" evidence="9">
    <location>
        <begin position="569"/>
        <end position="593"/>
    </location>
</feature>
<comment type="subcellular location">
    <subcellularLocation>
        <location evidence="1">Membrane</location>
        <topology evidence="1">Multi-pass membrane protein</topology>
    </subcellularLocation>
</comment>
<evidence type="ECO:0000256" key="5">
    <source>
        <dbReference type="ARBA" id="ARBA00022989"/>
    </source>
</evidence>
<keyword evidence="6" id="KW-0406">Ion transport</keyword>
<evidence type="ECO:0000256" key="4">
    <source>
        <dbReference type="ARBA" id="ARBA00022692"/>
    </source>
</evidence>
<dbReference type="STRING" id="290397.Adeh_1197"/>
<dbReference type="GO" id="GO:0033179">
    <property type="term" value="C:proton-transporting V-type ATPase, V0 domain"/>
    <property type="evidence" value="ECO:0007669"/>
    <property type="project" value="InterPro"/>
</dbReference>
<gene>
    <name evidence="10" type="ordered locus">Adeh_1197</name>
</gene>
<evidence type="ECO:0000256" key="7">
    <source>
        <dbReference type="ARBA" id="ARBA00023136"/>
    </source>
</evidence>
<protein>
    <submittedName>
        <fullName evidence="10">V-type ATPase, 116 kDa subunit</fullName>
    </submittedName>
</protein>
<evidence type="ECO:0000256" key="9">
    <source>
        <dbReference type="SAM" id="Phobius"/>
    </source>
</evidence>
<dbReference type="AlphaFoldDB" id="Q2IQ90"/>
<feature type="transmembrane region" description="Helical" evidence="9">
    <location>
        <begin position="478"/>
        <end position="495"/>
    </location>
</feature>
<feature type="transmembrane region" description="Helical" evidence="9">
    <location>
        <begin position="355"/>
        <end position="384"/>
    </location>
</feature>
<feature type="transmembrane region" description="Helical" evidence="9">
    <location>
        <begin position="542"/>
        <end position="563"/>
    </location>
</feature>
<dbReference type="Gene3D" id="3.30.70.2170">
    <property type="match status" value="1"/>
</dbReference>